<dbReference type="GO" id="GO:0016020">
    <property type="term" value="C:membrane"/>
    <property type="evidence" value="ECO:0007669"/>
    <property type="project" value="UniProtKB-SubCell"/>
</dbReference>
<dbReference type="SUPFAM" id="SSF54236">
    <property type="entry name" value="Ubiquitin-like"/>
    <property type="match status" value="1"/>
</dbReference>
<keyword evidence="4" id="KW-0472">Membrane</keyword>
<dbReference type="InterPro" id="IPR000626">
    <property type="entry name" value="Ubiquitin-like_dom"/>
</dbReference>
<keyword evidence="3" id="KW-1133">Transmembrane helix</keyword>
<sequence>MTTAQMPLESANSPQSLVLHVLCPSIPQPNRFTLRDLPLSTTVGNLKARLSQSIPTRPPPESQRLFYLGKPLVNDDLTLQAVLDLANGLEFSMHLVLPPAPPSLAPTSTKPSTECAPLPQNPLYTSHFAANSVVQGQQLRYRGPAPLSEADIGMALRRNVDTLRRQLDMQEQNGSSAQPSSHDATTGIPSNVQTNNPVSPLSQTSWQRMASSLPPSSPFMLGSSAPMTSTTAPFAMSSSLGSSIRNPNAGSLPAEEVRARLQLLRQHITSAEEQLSRGIAPPMDHIILLRTQLFSLLDDQYRKPLAERDGSIETLLTRVFNLYTRSDQLRATHSRFPTLQAGSAGPQNQAQGAASLYLLSSPSGYQALVTSSNVADAMRGALGTGQIPGTVFPNSGVQQPNGQPNGEAAVLENVVRQAVLNQQPEEDGQLGLARNIRRLWLFVRLYFFCYMFSEPGTWTRIVYVGLALLAAVLSETSIPRQLYEMILAPVQRHLEGLVHFNPEHLGPPRPQGTEAAGSEGTPNQPAGLRDGRGANVGGVRHNLRRVERSVALFIASLVPGVGERHIEVRNAAEAARNAERAREEEERRRQQEAVATEEHTRQEDNATTNRPEANEQNNTEHEPHTTIPQVDNN</sequence>
<dbReference type="AlphaFoldDB" id="A0A0F8UL75"/>
<dbReference type="PANTHER" id="PTHR12943">
    <property type="entry name" value="HOMOCYSTEINE-RESPONSIVE ENDOPLASMIC RETICULUM-RESIDENT UNIQUITIN-LIKE DOMAIN HERPUD PROTEIN FAMILY MEMBER"/>
    <property type="match status" value="1"/>
</dbReference>
<comment type="subcellular location">
    <subcellularLocation>
        <location evidence="1">Membrane</location>
    </subcellularLocation>
</comment>
<feature type="region of interest" description="Disordered" evidence="5">
    <location>
        <begin position="169"/>
        <end position="221"/>
    </location>
</feature>
<dbReference type="VEuPathDB" id="FungiDB:P175DRAFT_0474493"/>
<dbReference type="Proteomes" id="UP000034947">
    <property type="component" value="Unassembled WGS sequence"/>
</dbReference>
<dbReference type="Gene3D" id="3.10.20.90">
    <property type="entry name" value="Phosphatidylinositol 3-kinase Catalytic Subunit, Chain A, domain 1"/>
    <property type="match status" value="1"/>
</dbReference>
<evidence type="ECO:0000256" key="2">
    <source>
        <dbReference type="ARBA" id="ARBA00022692"/>
    </source>
</evidence>
<feature type="region of interest" description="Disordered" evidence="5">
    <location>
        <begin position="500"/>
        <end position="536"/>
    </location>
</feature>
<dbReference type="EMBL" id="JYKN01001495">
    <property type="protein sequence ID" value="KKK20283.1"/>
    <property type="molecule type" value="Genomic_DNA"/>
</dbReference>
<dbReference type="OrthoDB" id="21589at2759"/>
<organism evidence="7 8">
    <name type="scientific">Aspergillus ochraceoroseus</name>
    <dbReference type="NCBI Taxonomy" id="138278"/>
    <lineage>
        <taxon>Eukaryota</taxon>
        <taxon>Fungi</taxon>
        <taxon>Dikarya</taxon>
        <taxon>Ascomycota</taxon>
        <taxon>Pezizomycotina</taxon>
        <taxon>Eurotiomycetes</taxon>
        <taxon>Eurotiomycetidae</taxon>
        <taxon>Eurotiales</taxon>
        <taxon>Aspergillaceae</taxon>
        <taxon>Aspergillus</taxon>
        <taxon>Aspergillus subgen. Nidulantes</taxon>
    </lineage>
</organism>
<feature type="compositionally biased region" description="Basic and acidic residues" evidence="5">
    <location>
        <begin position="575"/>
        <end position="604"/>
    </location>
</feature>
<dbReference type="InterPro" id="IPR039751">
    <property type="entry name" value="HERPUD1/2"/>
</dbReference>
<dbReference type="Pfam" id="PF00240">
    <property type="entry name" value="ubiquitin"/>
    <property type="match status" value="1"/>
</dbReference>
<dbReference type="PROSITE" id="PS50053">
    <property type="entry name" value="UBIQUITIN_2"/>
    <property type="match status" value="1"/>
</dbReference>
<dbReference type="InterPro" id="IPR029071">
    <property type="entry name" value="Ubiquitin-like_domsf"/>
</dbReference>
<evidence type="ECO:0000256" key="3">
    <source>
        <dbReference type="ARBA" id="ARBA00022989"/>
    </source>
</evidence>
<evidence type="ECO:0000259" key="6">
    <source>
        <dbReference type="PROSITE" id="PS50053"/>
    </source>
</evidence>
<dbReference type="PANTHER" id="PTHR12943:SF27">
    <property type="entry name" value="HOMOCYSTEINE-INDUCED ENDOPLASMIC RETICULUM PROTEIN, ISOFORM A"/>
    <property type="match status" value="1"/>
</dbReference>
<proteinExistence type="predicted"/>
<evidence type="ECO:0000256" key="5">
    <source>
        <dbReference type="SAM" id="MobiDB-lite"/>
    </source>
</evidence>
<protein>
    <recommendedName>
        <fullName evidence="6">Ubiquitin-like domain-containing protein</fullName>
    </recommendedName>
</protein>
<feature type="compositionally biased region" description="Polar residues" evidence="5">
    <location>
        <begin position="605"/>
        <end position="617"/>
    </location>
</feature>
<accession>A0A0F8UL75</accession>
<keyword evidence="2" id="KW-0812">Transmembrane</keyword>
<evidence type="ECO:0000256" key="4">
    <source>
        <dbReference type="ARBA" id="ARBA00023136"/>
    </source>
</evidence>
<evidence type="ECO:0000313" key="8">
    <source>
        <dbReference type="Proteomes" id="UP000034947"/>
    </source>
</evidence>
<dbReference type="GO" id="GO:0030968">
    <property type="term" value="P:endoplasmic reticulum unfolded protein response"/>
    <property type="evidence" value="ECO:0007669"/>
    <property type="project" value="TreeGrafter"/>
</dbReference>
<comment type="caution">
    <text evidence="7">The sequence shown here is derived from an EMBL/GenBank/DDBJ whole genome shotgun (WGS) entry which is preliminary data.</text>
</comment>
<feature type="compositionally biased region" description="Polar residues" evidence="5">
    <location>
        <begin position="169"/>
        <end position="214"/>
    </location>
</feature>
<evidence type="ECO:0000256" key="1">
    <source>
        <dbReference type="ARBA" id="ARBA00004370"/>
    </source>
</evidence>
<gene>
    <name evidence="7" type="ORF">AOCH_007101</name>
</gene>
<evidence type="ECO:0000313" key="7">
    <source>
        <dbReference type="EMBL" id="KKK20283.1"/>
    </source>
</evidence>
<reference evidence="7 8" key="1">
    <citation type="submission" date="2015-02" db="EMBL/GenBank/DDBJ databases">
        <title>Draft Genome Sequences of Two Closely-Related Aflatoxigenic Aspergillus Species Obtained from the Cote d'Ivoire.</title>
        <authorList>
            <person name="Moore G.G."/>
            <person name="Beltz S.B."/>
            <person name="Mack B.M."/>
        </authorList>
    </citation>
    <scope>NUCLEOTIDE SEQUENCE [LARGE SCALE GENOMIC DNA]</scope>
    <source>
        <strain evidence="7 8">SRRC1432</strain>
    </source>
</reference>
<feature type="domain" description="Ubiquitin-like" evidence="6">
    <location>
        <begin position="19"/>
        <end position="80"/>
    </location>
</feature>
<keyword evidence="8" id="KW-1185">Reference proteome</keyword>
<feature type="region of interest" description="Disordered" evidence="5">
    <location>
        <begin position="575"/>
        <end position="633"/>
    </location>
</feature>
<name>A0A0F8UL75_9EURO</name>